<keyword evidence="3" id="KW-1185">Reference proteome</keyword>
<keyword evidence="1" id="KW-0472">Membrane</keyword>
<accession>A0ABP9VJQ7</accession>
<evidence type="ECO:0000313" key="3">
    <source>
        <dbReference type="Proteomes" id="UP001458946"/>
    </source>
</evidence>
<evidence type="ECO:0000313" key="2">
    <source>
        <dbReference type="EMBL" id="GAA5504348.1"/>
    </source>
</evidence>
<reference evidence="2 3" key="1">
    <citation type="submission" date="2024-02" db="EMBL/GenBank/DDBJ databases">
        <title>Deinococcus xinjiangensis NBRC 107630.</title>
        <authorList>
            <person name="Ichikawa N."/>
            <person name="Katano-Makiyama Y."/>
            <person name="Hidaka K."/>
        </authorList>
    </citation>
    <scope>NUCLEOTIDE SEQUENCE [LARGE SCALE GENOMIC DNA]</scope>
    <source>
        <strain evidence="2 3">NBRC 107630</strain>
    </source>
</reference>
<keyword evidence="1" id="KW-1133">Transmembrane helix</keyword>
<keyword evidence="1" id="KW-0812">Transmembrane</keyword>
<organism evidence="2 3">
    <name type="scientific">Deinococcus xinjiangensis</name>
    <dbReference type="NCBI Taxonomy" id="457454"/>
    <lineage>
        <taxon>Bacteria</taxon>
        <taxon>Thermotogati</taxon>
        <taxon>Deinococcota</taxon>
        <taxon>Deinococci</taxon>
        <taxon>Deinococcales</taxon>
        <taxon>Deinococcaceae</taxon>
        <taxon>Deinococcus</taxon>
    </lineage>
</organism>
<dbReference type="Proteomes" id="UP001458946">
    <property type="component" value="Unassembled WGS sequence"/>
</dbReference>
<comment type="caution">
    <text evidence="2">The sequence shown here is derived from an EMBL/GenBank/DDBJ whole genome shotgun (WGS) entry which is preliminary data.</text>
</comment>
<name>A0ABP9VJQ7_9DEIO</name>
<proteinExistence type="predicted"/>
<evidence type="ECO:0000256" key="1">
    <source>
        <dbReference type="SAM" id="Phobius"/>
    </source>
</evidence>
<feature type="transmembrane region" description="Helical" evidence="1">
    <location>
        <begin position="30"/>
        <end position="49"/>
    </location>
</feature>
<dbReference type="RefSeq" id="WP_353544307.1">
    <property type="nucleotide sequence ID" value="NZ_BAABRN010000111.1"/>
</dbReference>
<dbReference type="EMBL" id="BAABRN010000111">
    <property type="protein sequence ID" value="GAA5504348.1"/>
    <property type="molecule type" value="Genomic_DNA"/>
</dbReference>
<sequence length="101" mass="11155">MTHLTQEAQARASKSSNRAAARDKLVNQFFNPYTFLGLVLLIGGIGLVFMDAKGFPLLLVAAVFAAILRLLWTIREELRRQADQQADQNALLRASLGRTGK</sequence>
<feature type="transmembrane region" description="Helical" evidence="1">
    <location>
        <begin position="55"/>
        <end position="72"/>
    </location>
</feature>
<protein>
    <submittedName>
        <fullName evidence="2">Uncharacterized protein</fullName>
    </submittedName>
</protein>
<gene>
    <name evidence="2" type="ORF">Dxin01_04118</name>
</gene>